<dbReference type="GO" id="GO:1901031">
    <property type="term" value="P:regulation of response to reactive oxygen species"/>
    <property type="evidence" value="ECO:0007669"/>
    <property type="project" value="TreeGrafter"/>
</dbReference>
<evidence type="ECO:0000259" key="4">
    <source>
        <dbReference type="Pfam" id="PF03109"/>
    </source>
</evidence>
<feature type="region of interest" description="Disordered" evidence="2">
    <location>
        <begin position="584"/>
        <end position="610"/>
    </location>
</feature>
<accession>A0AAW1NZR5</accession>
<dbReference type="PANTHER" id="PTHR10566:SF115">
    <property type="entry name" value="PROTEIN ACTIVITY OF BC1 COMPLEX KINASE 8, CHLOROPLASTIC"/>
    <property type="match status" value="1"/>
</dbReference>
<evidence type="ECO:0000256" key="1">
    <source>
        <dbReference type="ARBA" id="ARBA00009670"/>
    </source>
</evidence>
<comment type="similarity">
    <text evidence="1">Belongs to the protein kinase superfamily. ADCK protein kinase family.</text>
</comment>
<evidence type="ECO:0000313" key="5">
    <source>
        <dbReference type="EMBL" id="KAK9800832.1"/>
    </source>
</evidence>
<feature type="domain" description="ABC1 atypical kinase-like" evidence="4">
    <location>
        <begin position="302"/>
        <end position="549"/>
    </location>
</feature>
<feature type="region of interest" description="Disordered" evidence="2">
    <location>
        <begin position="44"/>
        <end position="115"/>
    </location>
</feature>
<comment type="caution">
    <text evidence="5">The sequence shown here is derived from an EMBL/GenBank/DDBJ whole genome shotgun (WGS) entry which is preliminary data.</text>
</comment>
<evidence type="ECO:0000256" key="3">
    <source>
        <dbReference type="SAM" id="Phobius"/>
    </source>
</evidence>
<feature type="compositionally biased region" description="Polar residues" evidence="2">
    <location>
        <begin position="591"/>
        <end position="600"/>
    </location>
</feature>
<evidence type="ECO:0000256" key="2">
    <source>
        <dbReference type="SAM" id="MobiDB-lite"/>
    </source>
</evidence>
<keyword evidence="3" id="KW-0812">Transmembrane</keyword>
<dbReference type="InterPro" id="IPR004147">
    <property type="entry name" value="ABC1_dom"/>
</dbReference>
<feature type="compositionally biased region" description="Low complexity" evidence="2">
    <location>
        <begin position="57"/>
        <end position="72"/>
    </location>
</feature>
<feature type="compositionally biased region" description="Low complexity" evidence="2">
    <location>
        <begin position="82"/>
        <end position="111"/>
    </location>
</feature>
<dbReference type="PANTHER" id="PTHR10566">
    <property type="entry name" value="CHAPERONE-ACTIVITY OF BC1 COMPLEX CABC1 -RELATED"/>
    <property type="match status" value="1"/>
</dbReference>
<proteinExistence type="inferred from homology"/>
<gene>
    <name evidence="5" type="ORF">WJX73_005726</name>
</gene>
<dbReference type="InterPro" id="IPR050154">
    <property type="entry name" value="UbiB_kinase"/>
</dbReference>
<dbReference type="Proteomes" id="UP001465755">
    <property type="component" value="Unassembled WGS sequence"/>
</dbReference>
<keyword evidence="6" id="KW-1185">Reference proteome</keyword>
<dbReference type="GO" id="GO:0016020">
    <property type="term" value="C:membrane"/>
    <property type="evidence" value="ECO:0007669"/>
    <property type="project" value="GOC"/>
</dbReference>
<reference evidence="5 6" key="1">
    <citation type="journal article" date="2024" name="Nat. Commun.">
        <title>Phylogenomics reveals the evolutionary origins of lichenization in chlorophyte algae.</title>
        <authorList>
            <person name="Puginier C."/>
            <person name="Libourel C."/>
            <person name="Otte J."/>
            <person name="Skaloud P."/>
            <person name="Haon M."/>
            <person name="Grisel S."/>
            <person name="Petersen M."/>
            <person name="Berrin J.G."/>
            <person name="Delaux P.M."/>
            <person name="Dal Grande F."/>
            <person name="Keller J."/>
        </authorList>
    </citation>
    <scope>NUCLEOTIDE SEQUENCE [LARGE SCALE GENOMIC DNA]</scope>
    <source>
        <strain evidence="5 6">SAG 2036</strain>
    </source>
</reference>
<dbReference type="GO" id="GO:0046467">
    <property type="term" value="P:membrane lipid biosynthetic process"/>
    <property type="evidence" value="ECO:0007669"/>
    <property type="project" value="TreeGrafter"/>
</dbReference>
<sequence length="909" mass="100326">MRRAVSPQTLGQQSFCVPSRYGKACAPPQHLRVRPCCASLQPAQPQHTELGRSLAPGRRSSGSGESISQSVRGGRNSLILREAAASETSKSAEQRQSNGAASSNGTSNGNGIALSTSNGKATATLNGAGPQNGSAAFSSNGVSAAEKAASAEIVEQLDPVENLNSVQGTNVEDIDGYMDPCDTGSLSACAIDRSSALEKAKRRKEQADSQWSRFKKYSAWRRTFAIWSFALKFVVKYWLLGRKFSYGKKGMTQERIGQRKAKLATWLREGLVRLGPTFIKIGQQFSTRVDVLAPEFVKELEKLQDNVPAFSSDQAIQLVEEGLGAPIESKFESFEREPIAAASLGQVHLASTKGRQVVVKVQRPGLRELFEVDLKNIRQLAVWLQAADPKSDGAARDWVAIYDECATILYQEIDYVLEGQNADRFRTNFSTTPWVKVPAIVWPLTSERVLTMEFVPGIKINRAAEIDKLGIDRQLLAQRAVESYLQQLLTYGFFHADPHPGNIAVDAEGGGRLIYYDFGMMGVIPSDIRSGLLELFYGVYEKDSDRCIDALIKMGVLVANSDRTAVRRTADFFLKNFQDRLDAQKKEQESNPDYNKSFKPQASKEERKNKRSEIVATIGEDLLQASADKPFRFPATFTFVVRSFTVLDGIGKSLSPRFDMTEIAAPYARNLILEARPQIEKLGQEFQKRLERQNRAVKNLFRGPNFIEDVANTLQRLERGDVKLRVRSLEAERALTRVEAMQKVMGNAMAACTLLNVGTVLSVSALEVAASASFIAAGFFGVATLINFLKVRTLRQREAQLLSQYIQIGPLLIHTDRKKPVAAGCTPACLAVKQRGAHWTCVELMSSPAQPCSESKILQYGILLQPKSCLDHILLCRATRWLQSVNPGTHRINCVERRKAFSGMLIAAG</sequence>
<keyword evidence="3" id="KW-0472">Membrane</keyword>
<dbReference type="EMBL" id="JALJOQ010000079">
    <property type="protein sequence ID" value="KAK9800832.1"/>
    <property type="molecule type" value="Genomic_DNA"/>
</dbReference>
<organism evidence="5 6">
    <name type="scientific">Symbiochloris irregularis</name>
    <dbReference type="NCBI Taxonomy" id="706552"/>
    <lineage>
        <taxon>Eukaryota</taxon>
        <taxon>Viridiplantae</taxon>
        <taxon>Chlorophyta</taxon>
        <taxon>core chlorophytes</taxon>
        <taxon>Trebouxiophyceae</taxon>
        <taxon>Trebouxiales</taxon>
        <taxon>Trebouxiaceae</taxon>
        <taxon>Symbiochloris</taxon>
    </lineage>
</organism>
<protein>
    <recommendedName>
        <fullName evidence="4">ABC1 atypical kinase-like domain-containing protein</fullName>
    </recommendedName>
</protein>
<dbReference type="Pfam" id="PF03109">
    <property type="entry name" value="ABC1"/>
    <property type="match status" value="1"/>
</dbReference>
<dbReference type="CDD" id="cd05121">
    <property type="entry name" value="ABC1_ADCK3-like"/>
    <property type="match status" value="1"/>
</dbReference>
<feature type="transmembrane region" description="Helical" evidence="3">
    <location>
        <begin position="769"/>
        <end position="789"/>
    </location>
</feature>
<keyword evidence="3" id="KW-1133">Transmembrane helix</keyword>
<name>A0AAW1NZR5_9CHLO</name>
<evidence type="ECO:0000313" key="6">
    <source>
        <dbReference type="Proteomes" id="UP001465755"/>
    </source>
</evidence>
<dbReference type="AlphaFoldDB" id="A0AAW1NZR5"/>
<dbReference type="InterPro" id="IPR011009">
    <property type="entry name" value="Kinase-like_dom_sf"/>
</dbReference>
<dbReference type="SUPFAM" id="SSF56112">
    <property type="entry name" value="Protein kinase-like (PK-like)"/>
    <property type="match status" value="1"/>
</dbReference>